<dbReference type="InterPro" id="IPR036866">
    <property type="entry name" value="RibonucZ/Hydroxyglut_hydro"/>
</dbReference>
<dbReference type="Gene3D" id="3.60.15.10">
    <property type="entry name" value="Ribonuclease Z/Hydroxyacylglutathione hydrolase-like"/>
    <property type="match status" value="1"/>
</dbReference>
<dbReference type="PANTHER" id="PTHR42663">
    <property type="entry name" value="HYDROLASE C777.06C-RELATED-RELATED"/>
    <property type="match status" value="1"/>
</dbReference>
<gene>
    <name evidence="2" type="ORF">SAMN05444368_1688</name>
</gene>
<protein>
    <submittedName>
        <fullName evidence="2">Ribonuclease BN, tRNA processing enzyme</fullName>
    </submittedName>
</protein>
<dbReference type="InterPro" id="IPR001279">
    <property type="entry name" value="Metallo-B-lactamas"/>
</dbReference>
<dbReference type="SUPFAM" id="SSF56281">
    <property type="entry name" value="Metallo-hydrolase/oxidoreductase"/>
    <property type="match status" value="1"/>
</dbReference>
<name>A0ABY1JET6_9BACT</name>
<keyword evidence="3" id="KW-1185">Reference proteome</keyword>
<reference evidence="2 3" key="1">
    <citation type="submission" date="2016-11" db="EMBL/GenBank/DDBJ databases">
        <authorList>
            <person name="Varghese N."/>
            <person name="Submissions S."/>
        </authorList>
    </citation>
    <scope>NUCLEOTIDE SEQUENCE [LARGE SCALE GENOMIC DNA]</scope>
    <source>
        <strain evidence="2 3">DSM 20664</strain>
    </source>
</reference>
<comment type="caution">
    <text evidence="2">The sequence shown here is derived from an EMBL/GenBank/DDBJ whole genome shotgun (WGS) entry which is preliminary data.</text>
</comment>
<dbReference type="Pfam" id="PF12706">
    <property type="entry name" value="Lactamase_B_2"/>
    <property type="match status" value="1"/>
</dbReference>
<dbReference type="EMBL" id="FSQZ01000001">
    <property type="protein sequence ID" value="SIN74941.1"/>
    <property type="molecule type" value="Genomic_DNA"/>
</dbReference>
<dbReference type="PANTHER" id="PTHR42663:SF6">
    <property type="entry name" value="HYDROLASE C777.06C-RELATED"/>
    <property type="match status" value="1"/>
</dbReference>
<evidence type="ECO:0000313" key="2">
    <source>
        <dbReference type="EMBL" id="SIN74941.1"/>
    </source>
</evidence>
<accession>A0ABY1JET6</accession>
<proteinExistence type="predicted"/>
<sequence>MQQNRLYDGAFLKFLGTGGARFVMINQTRSTGGIWLGLYGYHAIIDPGPGSLVRICEAGKPFNPEDIEMIILTHKHLDHSNDINVMIEAVTHGGFKKRGTLLLPEDAALGEGRVLLSHYHSKIGCISYWQDKKMVYIPDGNIEAIKLIHHGVECYGFILRHSKLKTLGFISDTRYDEEIIRRYSDCELLVVNMTFHHIRNGIDHLAADHIALIRDIIAPKAIILNHFGKGVIEAGPEKIAHNLTNDSCKVIAPFDGQEFDLEDIESNL</sequence>
<evidence type="ECO:0000313" key="3">
    <source>
        <dbReference type="Proteomes" id="UP000185093"/>
    </source>
</evidence>
<dbReference type="CDD" id="cd07741">
    <property type="entry name" value="metallo-hydrolase-like_MBL-fold"/>
    <property type="match status" value="1"/>
</dbReference>
<organism evidence="2 3">
    <name type="scientific">Acetomicrobium flavidum</name>
    <dbReference type="NCBI Taxonomy" id="49896"/>
    <lineage>
        <taxon>Bacteria</taxon>
        <taxon>Thermotogati</taxon>
        <taxon>Synergistota</taxon>
        <taxon>Synergistia</taxon>
        <taxon>Synergistales</taxon>
        <taxon>Acetomicrobiaceae</taxon>
        <taxon>Acetomicrobium</taxon>
    </lineage>
</organism>
<evidence type="ECO:0000259" key="1">
    <source>
        <dbReference type="Pfam" id="PF12706"/>
    </source>
</evidence>
<dbReference type="Proteomes" id="UP000185093">
    <property type="component" value="Unassembled WGS sequence"/>
</dbReference>
<feature type="domain" description="Metallo-beta-lactamase" evidence="1">
    <location>
        <begin position="44"/>
        <end position="227"/>
    </location>
</feature>